<dbReference type="Pfam" id="PF17919">
    <property type="entry name" value="RT_RNaseH_2"/>
    <property type="match status" value="1"/>
</dbReference>
<protein>
    <recommendedName>
        <fullName evidence="1">Reverse transcriptase/retrotransposon-derived protein RNase H-like domain-containing protein</fullName>
    </recommendedName>
</protein>
<dbReference type="InterPro" id="IPR041577">
    <property type="entry name" value="RT_RNaseH_2"/>
</dbReference>
<dbReference type="InterPro" id="IPR043502">
    <property type="entry name" value="DNA/RNA_pol_sf"/>
</dbReference>
<dbReference type="AlphaFoldDB" id="A0A0K2SYK3"/>
<feature type="non-terminal residue" evidence="2">
    <location>
        <position position="88"/>
    </location>
</feature>
<name>A0A0K2SYK3_LEPSM</name>
<accession>A0A0K2SYK3</accession>
<reference evidence="2" key="1">
    <citation type="submission" date="2014-05" db="EMBL/GenBank/DDBJ databases">
        <authorList>
            <person name="Chronopoulou M."/>
        </authorList>
    </citation>
    <scope>NUCLEOTIDE SEQUENCE</scope>
    <source>
        <tissue evidence="2">Whole organism</tissue>
    </source>
</reference>
<proteinExistence type="predicted"/>
<evidence type="ECO:0000259" key="1">
    <source>
        <dbReference type="Pfam" id="PF17919"/>
    </source>
</evidence>
<sequence>GRTSYSKSKRDPLHCIDDTNTAFEASKSALINTPGLSHPLHHVPTAIVTNISSEGIGVILQQNDGTSSKQLNFFSRGLTTSEKKRSTH</sequence>
<organism evidence="2">
    <name type="scientific">Lepeophtheirus salmonis</name>
    <name type="common">Salmon louse</name>
    <name type="synonym">Caligus salmonis</name>
    <dbReference type="NCBI Taxonomy" id="72036"/>
    <lineage>
        <taxon>Eukaryota</taxon>
        <taxon>Metazoa</taxon>
        <taxon>Ecdysozoa</taxon>
        <taxon>Arthropoda</taxon>
        <taxon>Crustacea</taxon>
        <taxon>Multicrustacea</taxon>
        <taxon>Hexanauplia</taxon>
        <taxon>Copepoda</taxon>
        <taxon>Siphonostomatoida</taxon>
        <taxon>Caligidae</taxon>
        <taxon>Lepeophtheirus</taxon>
    </lineage>
</organism>
<evidence type="ECO:0000313" key="2">
    <source>
        <dbReference type="EMBL" id="CDW18630.1"/>
    </source>
</evidence>
<dbReference type="SUPFAM" id="SSF56672">
    <property type="entry name" value="DNA/RNA polymerases"/>
    <property type="match status" value="1"/>
</dbReference>
<dbReference type="EMBL" id="HACA01001269">
    <property type="protein sequence ID" value="CDW18630.1"/>
    <property type="molecule type" value="Transcribed_RNA"/>
</dbReference>
<dbReference type="GO" id="GO:0071897">
    <property type="term" value="P:DNA biosynthetic process"/>
    <property type="evidence" value="ECO:0007669"/>
    <property type="project" value="UniProtKB-ARBA"/>
</dbReference>
<feature type="domain" description="Reverse transcriptase/retrotransposon-derived protein RNase H-like" evidence="1">
    <location>
        <begin position="18"/>
        <end position="88"/>
    </location>
</feature>
<feature type="non-terminal residue" evidence="2">
    <location>
        <position position="1"/>
    </location>
</feature>